<dbReference type="EMBL" id="BNBO01000031">
    <property type="protein sequence ID" value="GHH77016.1"/>
    <property type="molecule type" value="Genomic_DNA"/>
</dbReference>
<evidence type="ECO:0000313" key="3">
    <source>
        <dbReference type="Proteomes" id="UP000617734"/>
    </source>
</evidence>
<reference evidence="2" key="1">
    <citation type="journal article" date="2014" name="Int. J. Syst. Evol. Microbiol.">
        <title>Complete genome sequence of Corynebacterium casei LMG S-19264T (=DSM 44701T), isolated from a smear-ripened cheese.</title>
        <authorList>
            <consortium name="US DOE Joint Genome Institute (JGI-PGF)"/>
            <person name="Walter F."/>
            <person name="Albersmeier A."/>
            <person name="Kalinowski J."/>
            <person name="Ruckert C."/>
        </authorList>
    </citation>
    <scope>NUCLEOTIDE SEQUENCE</scope>
    <source>
        <strain evidence="2">JCM 4646</strain>
    </source>
</reference>
<accession>A0A919G331</accession>
<evidence type="ECO:0000256" key="1">
    <source>
        <dbReference type="SAM" id="MobiDB-lite"/>
    </source>
</evidence>
<feature type="region of interest" description="Disordered" evidence="1">
    <location>
        <begin position="34"/>
        <end position="75"/>
    </location>
</feature>
<evidence type="ECO:0000313" key="2">
    <source>
        <dbReference type="EMBL" id="GHH77016.1"/>
    </source>
</evidence>
<proteinExistence type="predicted"/>
<sequence length="75" mass="7920">MFARLRGIADQLPQVPGIGKVEIAEGGIVLTPSPVDRHELPYRGSPGSPMPSFRTLTPATSPAAARTWRTPGRAG</sequence>
<gene>
    <name evidence="2" type="ORF">GCM10018781_49590</name>
</gene>
<protein>
    <submittedName>
        <fullName evidence="2">Uncharacterized protein</fullName>
    </submittedName>
</protein>
<name>A0A919G331_9ACTN</name>
<comment type="caution">
    <text evidence="2">The sequence shown here is derived from an EMBL/GenBank/DDBJ whole genome shotgun (WGS) entry which is preliminary data.</text>
</comment>
<reference evidence="2" key="2">
    <citation type="submission" date="2020-09" db="EMBL/GenBank/DDBJ databases">
        <authorList>
            <person name="Sun Q."/>
            <person name="Ohkuma M."/>
        </authorList>
    </citation>
    <scope>NUCLEOTIDE SEQUENCE</scope>
    <source>
        <strain evidence="2">JCM 4646</strain>
    </source>
</reference>
<dbReference type="AlphaFoldDB" id="A0A919G331"/>
<keyword evidence="3" id="KW-1185">Reference proteome</keyword>
<organism evidence="2 3">
    <name type="scientific">Kitasatospora indigofera</name>
    <dbReference type="NCBI Taxonomy" id="67307"/>
    <lineage>
        <taxon>Bacteria</taxon>
        <taxon>Bacillati</taxon>
        <taxon>Actinomycetota</taxon>
        <taxon>Actinomycetes</taxon>
        <taxon>Kitasatosporales</taxon>
        <taxon>Streptomycetaceae</taxon>
        <taxon>Kitasatospora</taxon>
    </lineage>
</organism>
<dbReference type="Proteomes" id="UP000617734">
    <property type="component" value="Unassembled WGS sequence"/>
</dbReference>